<evidence type="ECO:0000313" key="2">
    <source>
        <dbReference type="Proteomes" id="UP000072421"/>
    </source>
</evidence>
<evidence type="ECO:0000313" key="1">
    <source>
        <dbReference type="EMBL" id="AMO95553.1"/>
    </source>
</evidence>
<proteinExistence type="predicted"/>
<name>A0A127PCW8_9BURK</name>
<protein>
    <submittedName>
        <fullName evidence="1">Uncharacterized protein</fullName>
    </submittedName>
</protein>
<dbReference type="PATRIC" id="fig|158899.10.peg.2884"/>
<gene>
    <name evidence="1" type="ORF">CFter6_2887</name>
</gene>
<organism evidence="1">
    <name type="scientific">Collimonas fungivorans</name>
    <dbReference type="NCBI Taxonomy" id="158899"/>
    <lineage>
        <taxon>Bacteria</taxon>
        <taxon>Pseudomonadati</taxon>
        <taxon>Pseudomonadota</taxon>
        <taxon>Betaproteobacteria</taxon>
        <taxon>Burkholderiales</taxon>
        <taxon>Oxalobacteraceae</taxon>
        <taxon>Collimonas</taxon>
    </lineage>
</organism>
<reference evidence="1 2" key="1">
    <citation type="submission" date="2015-11" db="EMBL/GenBank/DDBJ databases">
        <title>Exploring the genomic traits of fungus-feeding bacterial genus Collimonas.</title>
        <authorList>
            <person name="Song C."/>
            <person name="Schmidt R."/>
            <person name="de Jager V."/>
            <person name="Krzyzanowska D."/>
            <person name="Jongedijk E."/>
            <person name="Cankar K."/>
            <person name="Beekwilder J."/>
            <person name="van Veen A."/>
            <person name="de Boer W."/>
            <person name="van Veen J.A."/>
            <person name="Garbeva P."/>
        </authorList>
    </citation>
    <scope>NUCLEOTIDE SEQUENCE [LARGE SCALE GENOMIC DNA]</scope>
    <source>
        <strain evidence="1 2">Ter6</strain>
    </source>
</reference>
<dbReference type="AlphaFoldDB" id="A0A127PCW8"/>
<dbReference type="Proteomes" id="UP000072421">
    <property type="component" value="Chromosome"/>
</dbReference>
<sequence length="37" mass="4511">MRPQITYFLFGEQMLGGDQDDFVERLRIFSTWMQLQI</sequence>
<dbReference type="EMBL" id="CP013232">
    <property type="protein sequence ID" value="AMO95553.1"/>
    <property type="molecule type" value="Genomic_DNA"/>
</dbReference>
<accession>A0A127PCW8</accession>